<dbReference type="SUPFAM" id="SSF57850">
    <property type="entry name" value="RING/U-box"/>
    <property type="match status" value="1"/>
</dbReference>
<evidence type="ECO:0000256" key="1">
    <source>
        <dbReference type="ARBA" id="ARBA00000900"/>
    </source>
</evidence>
<protein>
    <recommendedName>
        <fullName evidence="3">RING-type E3 ubiquitin transferase</fullName>
        <ecNumber evidence="3">2.3.2.27</ecNumber>
    </recommendedName>
</protein>
<dbReference type="Proteomes" id="UP001497480">
    <property type="component" value="Unassembled WGS sequence"/>
</dbReference>
<evidence type="ECO:0000256" key="13">
    <source>
        <dbReference type="SAM" id="MobiDB-lite"/>
    </source>
</evidence>
<keyword evidence="16" id="KW-1185">Reference proteome</keyword>
<evidence type="ECO:0000313" key="16">
    <source>
        <dbReference type="Proteomes" id="UP001497480"/>
    </source>
</evidence>
<feature type="domain" description="RING-type" evidence="14">
    <location>
        <begin position="193"/>
        <end position="234"/>
    </location>
</feature>
<reference evidence="15 16" key="1">
    <citation type="submission" date="2024-03" db="EMBL/GenBank/DDBJ databases">
        <authorList>
            <person name="Martinez-Hernandez J."/>
        </authorList>
    </citation>
    <scope>NUCLEOTIDE SEQUENCE [LARGE SCALE GENOMIC DNA]</scope>
</reference>
<dbReference type="InterPro" id="IPR013083">
    <property type="entry name" value="Znf_RING/FYVE/PHD"/>
</dbReference>
<name>A0AAV1X8B1_LUPLU</name>
<comment type="caution">
    <text evidence="15">The sequence shown here is derived from an EMBL/GenBank/DDBJ whole genome shotgun (WGS) entry which is preliminary data.</text>
</comment>
<evidence type="ECO:0000256" key="6">
    <source>
        <dbReference type="ARBA" id="ARBA00022723"/>
    </source>
</evidence>
<dbReference type="Pfam" id="PF13639">
    <property type="entry name" value="zf-RING_2"/>
    <property type="match status" value="1"/>
</dbReference>
<dbReference type="GO" id="GO:0006511">
    <property type="term" value="P:ubiquitin-dependent protein catabolic process"/>
    <property type="evidence" value="ECO:0007669"/>
    <property type="project" value="TreeGrafter"/>
</dbReference>
<feature type="compositionally biased region" description="Pro residues" evidence="13">
    <location>
        <begin position="52"/>
        <end position="78"/>
    </location>
</feature>
<dbReference type="GO" id="GO:0016020">
    <property type="term" value="C:membrane"/>
    <property type="evidence" value="ECO:0007669"/>
    <property type="project" value="UniProtKB-SubCell"/>
</dbReference>
<gene>
    <name evidence="15" type="ORF">LLUT_LOCUS18973</name>
</gene>
<evidence type="ECO:0000256" key="7">
    <source>
        <dbReference type="ARBA" id="ARBA00022771"/>
    </source>
</evidence>
<feature type="region of interest" description="Disordered" evidence="13">
    <location>
        <begin position="23"/>
        <end position="126"/>
    </location>
</feature>
<dbReference type="InterPro" id="IPR001841">
    <property type="entry name" value="Znf_RING"/>
</dbReference>
<feature type="compositionally biased region" description="Polar residues" evidence="13">
    <location>
        <begin position="299"/>
        <end position="314"/>
    </location>
</feature>
<evidence type="ECO:0000256" key="3">
    <source>
        <dbReference type="ARBA" id="ARBA00012483"/>
    </source>
</evidence>
<dbReference type="EMBL" id="CAXHTB010000013">
    <property type="protein sequence ID" value="CAL0317913.1"/>
    <property type="molecule type" value="Genomic_DNA"/>
</dbReference>
<evidence type="ECO:0000256" key="11">
    <source>
        <dbReference type="ARBA" id="ARBA00023136"/>
    </source>
</evidence>
<dbReference type="CDD" id="cd16454">
    <property type="entry name" value="RING-H2_PA-TM-RING"/>
    <property type="match status" value="1"/>
</dbReference>
<keyword evidence="4" id="KW-0808">Transferase</keyword>
<dbReference type="EC" id="2.3.2.27" evidence="3"/>
<evidence type="ECO:0000256" key="5">
    <source>
        <dbReference type="ARBA" id="ARBA00022692"/>
    </source>
</evidence>
<evidence type="ECO:0000256" key="4">
    <source>
        <dbReference type="ARBA" id="ARBA00022679"/>
    </source>
</evidence>
<sequence>MPVNGGRGHSQRWYQQCFVPINAESSDDSDTESVIIPNTSTTTNATWEEELLPPPPMLPPLSPPPPPLPPPPPPPPSLPTDSQWDAFFAPSPMTLSPPTSPHQFSPRLSPPPPPISTNTWEEDFPLPPPPLPLLPWEPLPLSRALIMTSSTSMLRSTEGLFSDESSQHDTHDHPLISMVKFSELDEKDKVPNCPICMEEFKDDDEASKLPCNHTYCYKCILRWINNKKTCPVCRLELDDCKADDTFDQQPHQIPVPVIDHAQISWNYFFPSSSRVSESSEGGNSDEGDFESACEELGDSNANGDIVGTSQSGHA</sequence>
<feature type="compositionally biased region" description="Polar residues" evidence="13">
    <location>
        <begin position="36"/>
        <end position="46"/>
    </location>
</feature>
<dbReference type="PROSITE" id="PS50089">
    <property type="entry name" value="ZF_RING_2"/>
    <property type="match status" value="1"/>
</dbReference>
<dbReference type="GO" id="GO:0008270">
    <property type="term" value="F:zinc ion binding"/>
    <property type="evidence" value="ECO:0007669"/>
    <property type="project" value="UniProtKB-KW"/>
</dbReference>
<dbReference type="SMART" id="SM00184">
    <property type="entry name" value="RING"/>
    <property type="match status" value="1"/>
</dbReference>
<comment type="catalytic activity">
    <reaction evidence="1">
        <text>S-ubiquitinyl-[E2 ubiquitin-conjugating enzyme]-L-cysteine + [acceptor protein]-L-lysine = [E2 ubiquitin-conjugating enzyme]-L-cysteine + N(6)-ubiquitinyl-[acceptor protein]-L-lysine.</text>
        <dbReference type="EC" id="2.3.2.27"/>
    </reaction>
</comment>
<organism evidence="15 16">
    <name type="scientific">Lupinus luteus</name>
    <name type="common">European yellow lupine</name>
    <dbReference type="NCBI Taxonomy" id="3873"/>
    <lineage>
        <taxon>Eukaryota</taxon>
        <taxon>Viridiplantae</taxon>
        <taxon>Streptophyta</taxon>
        <taxon>Embryophyta</taxon>
        <taxon>Tracheophyta</taxon>
        <taxon>Spermatophyta</taxon>
        <taxon>Magnoliopsida</taxon>
        <taxon>eudicotyledons</taxon>
        <taxon>Gunneridae</taxon>
        <taxon>Pentapetalae</taxon>
        <taxon>rosids</taxon>
        <taxon>fabids</taxon>
        <taxon>Fabales</taxon>
        <taxon>Fabaceae</taxon>
        <taxon>Papilionoideae</taxon>
        <taxon>50 kb inversion clade</taxon>
        <taxon>genistoids sensu lato</taxon>
        <taxon>core genistoids</taxon>
        <taxon>Genisteae</taxon>
        <taxon>Lupinus</taxon>
    </lineage>
</organism>
<keyword evidence="9" id="KW-0862">Zinc</keyword>
<evidence type="ECO:0000256" key="2">
    <source>
        <dbReference type="ARBA" id="ARBA00004141"/>
    </source>
</evidence>
<keyword evidence="5" id="KW-0812">Transmembrane</keyword>
<evidence type="ECO:0000256" key="12">
    <source>
        <dbReference type="PROSITE-ProRule" id="PRU00175"/>
    </source>
</evidence>
<comment type="subcellular location">
    <subcellularLocation>
        <location evidence="2">Membrane</location>
        <topology evidence="2">Multi-pass membrane protein</topology>
    </subcellularLocation>
</comment>
<keyword evidence="6" id="KW-0479">Metal-binding</keyword>
<evidence type="ECO:0000256" key="8">
    <source>
        <dbReference type="ARBA" id="ARBA00022786"/>
    </source>
</evidence>
<evidence type="ECO:0000256" key="10">
    <source>
        <dbReference type="ARBA" id="ARBA00022989"/>
    </source>
</evidence>
<keyword evidence="7 12" id="KW-0863">Zinc-finger</keyword>
<dbReference type="PANTHER" id="PTHR45977">
    <property type="entry name" value="TARGET OF ERK KINASE MPK-1"/>
    <property type="match status" value="1"/>
</dbReference>
<keyword evidence="11" id="KW-0472">Membrane</keyword>
<keyword evidence="10" id="KW-1133">Transmembrane helix</keyword>
<proteinExistence type="predicted"/>
<dbReference type="Gene3D" id="3.30.40.10">
    <property type="entry name" value="Zinc/RING finger domain, C3HC4 (zinc finger)"/>
    <property type="match status" value="1"/>
</dbReference>
<feature type="region of interest" description="Disordered" evidence="13">
    <location>
        <begin position="276"/>
        <end position="314"/>
    </location>
</feature>
<dbReference type="PANTHER" id="PTHR45977:SF13">
    <property type="entry name" value="GB|AAF27103.1"/>
    <property type="match status" value="1"/>
</dbReference>
<keyword evidence="8" id="KW-0833">Ubl conjugation pathway</keyword>
<feature type="compositionally biased region" description="Acidic residues" evidence="13">
    <location>
        <begin position="283"/>
        <end position="297"/>
    </location>
</feature>
<dbReference type="AlphaFoldDB" id="A0AAV1X8B1"/>
<evidence type="ECO:0000259" key="14">
    <source>
        <dbReference type="PROSITE" id="PS50089"/>
    </source>
</evidence>
<dbReference type="PROSITE" id="PS00518">
    <property type="entry name" value="ZF_RING_1"/>
    <property type="match status" value="1"/>
</dbReference>
<evidence type="ECO:0000313" key="15">
    <source>
        <dbReference type="EMBL" id="CAL0317913.1"/>
    </source>
</evidence>
<dbReference type="InterPro" id="IPR017907">
    <property type="entry name" value="Znf_RING_CS"/>
</dbReference>
<dbReference type="GO" id="GO:0000325">
    <property type="term" value="C:plant-type vacuole"/>
    <property type="evidence" value="ECO:0007669"/>
    <property type="project" value="TreeGrafter"/>
</dbReference>
<dbReference type="GO" id="GO:0016567">
    <property type="term" value="P:protein ubiquitination"/>
    <property type="evidence" value="ECO:0007669"/>
    <property type="project" value="TreeGrafter"/>
</dbReference>
<evidence type="ECO:0000256" key="9">
    <source>
        <dbReference type="ARBA" id="ARBA00022833"/>
    </source>
</evidence>
<dbReference type="GO" id="GO:0061630">
    <property type="term" value="F:ubiquitin protein ligase activity"/>
    <property type="evidence" value="ECO:0007669"/>
    <property type="project" value="UniProtKB-EC"/>
</dbReference>
<accession>A0AAV1X8B1</accession>